<dbReference type="AlphaFoldDB" id="A0A2K1QNB0"/>
<feature type="compositionally biased region" description="Polar residues" evidence="1">
    <location>
        <begin position="286"/>
        <end position="300"/>
    </location>
</feature>
<feature type="compositionally biased region" description="Basic residues" evidence="1">
    <location>
        <begin position="219"/>
        <end position="231"/>
    </location>
</feature>
<feature type="compositionally biased region" description="Polar residues" evidence="1">
    <location>
        <begin position="423"/>
        <end position="439"/>
    </location>
</feature>
<feature type="compositionally biased region" description="Basic and acidic residues" evidence="1">
    <location>
        <begin position="175"/>
        <end position="185"/>
    </location>
</feature>
<feature type="region of interest" description="Disordered" evidence="1">
    <location>
        <begin position="154"/>
        <end position="455"/>
    </location>
</feature>
<feature type="compositionally biased region" description="Low complexity" evidence="1">
    <location>
        <begin position="358"/>
        <end position="372"/>
    </location>
</feature>
<dbReference type="InParanoid" id="A0A2K1QNB0"/>
<name>A0A2K1QNB0_9PEZI</name>
<evidence type="ECO:0000256" key="1">
    <source>
        <dbReference type="SAM" id="MobiDB-lite"/>
    </source>
</evidence>
<feature type="compositionally biased region" description="Basic and acidic residues" evidence="1">
    <location>
        <begin position="532"/>
        <end position="557"/>
    </location>
</feature>
<evidence type="ECO:0000313" key="2">
    <source>
        <dbReference type="EMBL" id="PNS16399.1"/>
    </source>
</evidence>
<feature type="compositionally biased region" description="Low complexity" evidence="1">
    <location>
        <begin position="191"/>
        <end position="218"/>
    </location>
</feature>
<accession>A0A2K1QNB0</accession>
<reference evidence="2 3" key="1">
    <citation type="submission" date="2017-06" db="EMBL/GenBank/DDBJ databases">
        <title>Draft genome sequence of a variant of Elsinoe murrayae.</title>
        <authorList>
            <person name="Cheng Q."/>
        </authorList>
    </citation>
    <scope>NUCLEOTIDE SEQUENCE [LARGE SCALE GENOMIC DNA]</scope>
    <source>
        <strain evidence="2 3">CQ-2017a</strain>
    </source>
</reference>
<gene>
    <name evidence="2" type="ORF">CAC42_133</name>
</gene>
<feature type="compositionally biased region" description="Polar residues" evidence="1">
    <location>
        <begin position="378"/>
        <end position="389"/>
    </location>
</feature>
<feature type="compositionally biased region" description="Polar residues" evidence="1">
    <location>
        <begin position="159"/>
        <end position="168"/>
    </location>
</feature>
<sequence>MDHPDFPDSFKQLKARKKKAKADAKNAASSKSKPVPPEPRQAPPSTKQPWTASEDYLQAAETKSMISESRGFGYSWNVRSSRSSQDSGSGPGRKLSLLSSKKNKLPPLKQPPPKRPDEALSHKILTARHPDLMIGKEMGIKEPVFAQPLSPLEEPQFTYRPNSMSQPGTPGLVDWNERRHDESARYAHTPQASQSSQQMAVQLQQYPQEYQQQQQQQHPSHHHQYQHHHPHQYSQQYPPEPEMALFAAATSGLSPDRAPANRWKPVMADRAPLPPMPASHQRYPSVASQRHNSTSSSSAYSMPVADPQPRTVESQEALRAYQPLTGLPKSAPDLSATRNPATSYPPGHPLARWTTQTSFSSRDSSESARGSAYEMPTSHLQRMEQQAASRSLDVPRGPVSPLTPDSILRPVSPLEPEIRPAPSFSSSDTRPSIHTSHSMDLSRVPSRPVSPADDMGSLRFLQRNVSALTIDTGVSPSTGFGGEATNVRNSVVSAISACDVSPIGDDDLVSDPSMSPLDESDLPTYQSSQEEMQWRRRREDERRAEELRRRWEASTGR</sequence>
<feature type="region of interest" description="Disordered" evidence="1">
    <location>
        <begin position="1"/>
        <end position="64"/>
    </location>
</feature>
<dbReference type="EMBL" id="NKHZ01000057">
    <property type="protein sequence ID" value="PNS16399.1"/>
    <property type="molecule type" value="Genomic_DNA"/>
</dbReference>
<evidence type="ECO:0000313" key="3">
    <source>
        <dbReference type="Proteomes" id="UP000243797"/>
    </source>
</evidence>
<keyword evidence="3" id="KW-1185">Reference proteome</keyword>
<dbReference type="Proteomes" id="UP000243797">
    <property type="component" value="Unassembled WGS sequence"/>
</dbReference>
<organism evidence="2 3">
    <name type="scientific">Sphaceloma murrayae</name>
    <dbReference type="NCBI Taxonomy" id="2082308"/>
    <lineage>
        <taxon>Eukaryota</taxon>
        <taxon>Fungi</taxon>
        <taxon>Dikarya</taxon>
        <taxon>Ascomycota</taxon>
        <taxon>Pezizomycotina</taxon>
        <taxon>Dothideomycetes</taxon>
        <taxon>Dothideomycetidae</taxon>
        <taxon>Myriangiales</taxon>
        <taxon>Elsinoaceae</taxon>
        <taxon>Sphaceloma</taxon>
    </lineage>
</organism>
<feature type="region of interest" description="Disordered" evidence="1">
    <location>
        <begin position="76"/>
        <end position="123"/>
    </location>
</feature>
<feature type="compositionally biased region" description="Low complexity" evidence="1">
    <location>
        <begin position="79"/>
        <end position="100"/>
    </location>
</feature>
<proteinExistence type="predicted"/>
<comment type="caution">
    <text evidence="2">The sequence shown here is derived from an EMBL/GenBank/DDBJ whole genome shotgun (WGS) entry which is preliminary data.</text>
</comment>
<protein>
    <submittedName>
        <fullName evidence="2">Uncharacterized protein</fullName>
    </submittedName>
</protein>
<dbReference type="OrthoDB" id="3922141at2759"/>
<feature type="region of interest" description="Disordered" evidence="1">
    <location>
        <begin position="501"/>
        <end position="557"/>
    </location>
</feature>